<keyword evidence="5" id="KW-0472">Membrane</keyword>
<evidence type="ECO:0000256" key="3">
    <source>
        <dbReference type="ARBA" id="ARBA00022827"/>
    </source>
</evidence>
<evidence type="ECO:0000259" key="6">
    <source>
        <dbReference type="Pfam" id="PF07992"/>
    </source>
</evidence>
<dbReference type="PRINTS" id="PR00368">
    <property type="entry name" value="FADPNR"/>
</dbReference>
<protein>
    <submittedName>
        <fullName evidence="8">Uncharacterized protein</fullName>
    </submittedName>
</protein>
<dbReference type="InterPro" id="IPR057530">
    <property type="entry name" value="TIM-barrel_MTC6"/>
</dbReference>
<proteinExistence type="inferred from homology"/>
<dbReference type="SUPFAM" id="SSF56436">
    <property type="entry name" value="C-type lectin-like"/>
    <property type="match status" value="1"/>
</dbReference>
<dbReference type="GO" id="GO:0050660">
    <property type="term" value="F:flavin adenine dinucleotide binding"/>
    <property type="evidence" value="ECO:0007669"/>
    <property type="project" value="TreeGrafter"/>
</dbReference>
<evidence type="ECO:0000256" key="1">
    <source>
        <dbReference type="ARBA" id="ARBA00006442"/>
    </source>
</evidence>
<dbReference type="EMBL" id="QEAO01000029">
    <property type="protein sequence ID" value="TPX32568.1"/>
    <property type="molecule type" value="Genomic_DNA"/>
</dbReference>
<dbReference type="GO" id="GO:0005737">
    <property type="term" value="C:cytoplasm"/>
    <property type="evidence" value="ECO:0007669"/>
    <property type="project" value="TreeGrafter"/>
</dbReference>
<dbReference type="InterPro" id="IPR036188">
    <property type="entry name" value="FAD/NAD-bd_sf"/>
</dbReference>
<keyword evidence="9" id="KW-1185">Reference proteome</keyword>
<dbReference type="GO" id="GO:0004174">
    <property type="term" value="F:electron-transferring-flavoprotein dehydrogenase activity"/>
    <property type="evidence" value="ECO:0007669"/>
    <property type="project" value="TreeGrafter"/>
</dbReference>
<keyword evidence="3" id="KW-0274">FAD</keyword>
<dbReference type="GeneID" id="42005603"/>
<accession>A0A507BZN0</accession>
<evidence type="ECO:0000259" key="7">
    <source>
        <dbReference type="Pfam" id="PF25506"/>
    </source>
</evidence>
<organism evidence="8 9">
    <name type="scientific">Synchytrium microbalum</name>
    <dbReference type="NCBI Taxonomy" id="1806994"/>
    <lineage>
        <taxon>Eukaryota</taxon>
        <taxon>Fungi</taxon>
        <taxon>Fungi incertae sedis</taxon>
        <taxon>Chytridiomycota</taxon>
        <taxon>Chytridiomycota incertae sedis</taxon>
        <taxon>Chytridiomycetes</taxon>
        <taxon>Synchytriales</taxon>
        <taxon>Synchytriaceae</taxon>
        <taxon>Synchytrium</taxon>
    </lineage>
</organism>
<dbReference type="Pfam" id="PF25506">
    <property type="entry name" value="TIM-barrel_MTC6"/>
    <property type="match status" value="1"/>
</dbReference>
<dbReference type="PANTHER" id="PTHR43735:SF3">
    <property type="entry name" value="FERROPTOSIS SUPPRESSOR PROTEIN 1"/>
    <property type="match status" value="1"/>
</dbReference>
<gene>
    <name evidence="8" type="ORF">SmJEL517_g04378</name>
</gene>
<dbReference type="Pfam" id="PF07992">
    <property type="entry name" value="Pyr_redox_2"/>
    <property type="match status" value="1"/>
</dbReference>
<reference evidence="8 9" key="1">
    <citation type="journal article" date="2019" name="Sci. Rep.">
        <title>Comparative genomics of chytrid fungi reveal insights into the obligate biotrophic and pathogenic lifestyle of Synchytrium endobioticum.</title>
        <authorList>
            <person name="van de Vossenberg B.T.L.H."/>
            <person name="Warris S."/>
            <person name="Nguyen H.D.T."/>
            <person name="van Gent-Pelzer M.P.E."/>
            <person name="Joly D.L."/>
            <person name="van de Geest H.C."/>
            <person name="Bonants P.J.M."/>
            <person name="Smith D.S."/>
            <person name="Levesque C.A."/>
            <person name="van der Lee T.A.J."/>
        </authorList>
    </citation>
    <scope>NUCLEOTIDE SEQUENCE [LARGE SCALE GENOMIC DNA]</scope>
    <source>
        <strain evidence="8 9">JEL517</strain>
    </source>
</reference>
<name>A0A507BZN0_9FUNG</name>
<dbReference type="SUPFAM" id="SSF51905">
    <property type="entry name" value="FAD/NAD(P)-binding domain"/>
    <property type="match status" value="1"/>
</dbReference>
<keyword evidence="5" id="KW-1133">Transmembrane helix</keyword>
<evidence type="ECO:0000313" key="8">
    <source>
        <dbReference type="EMBL" id="TPX32568.1"/>
    </source>
</evidence>
<sequence>MPVFSSSASLAASIMGSNPNLLATVKLPSPIEPQPSGIDLESGRKSYEKPASPIAAIPGSIEVLSPIVQDEDDVLDDFLGSDTLLTFLRRKSTDTNSQNQVSEESIELAVAIRSAEQAAKSEPDPERKRSLILQQLRQIGEEFLTTNPTDVNGGMDLNLSQKSYDDLRGTLKMAENGEGDVNSWLAKLEGTKKEIHKALLPVIRGFTPSFEVGSMTDLTLTKQPSGPRHVVVIGGGFCGTHAAMILDRIGHFHVTLIDSKEYFEFTPAMVAAMCKPEIDIRVAHTKYIKNGRFELGYVKSILPNAVKLADKTIPFHYCIVATGSTYSVGFIKGKNLSTIYRTKKLKSEYAALEKAKRIVIVGGGPVGVEIAGEIAEKFPPTEIRKIVLIDGNTKLLKRCPKRAQQLALKTLKKMGVEVILNQRIVDYSEVRGNGAESATKIIKSSVGATWTCDRVFLATGPKPNSSSMKEAFEDRLDASGFIKVNEYLQVVNSDNIFCGGDVANIPEEKLAYAGTAEGVGIARNIWRLDAGKRLIKQGQEGFIPAQTKPMGQVISIGTKTGIFNVATAATDASWLANSLLNQRDISSILPIDRALWYGVSLNGSLFTSHVVSTAKLNVITSPLSVKYQRLILDLYWDAQQKTFQMCPQPYSSAIPSPTVTTYTLTATATVTTRSPSPSPSGADVNINGYICSQSIRTFPQLLPQFSTWLNGTSTQLLANVVFLILNLNDLAVTPNSNAAASTTTLSSSLLSIIGNASMYTPADLASDRADINNSWGFISPYYVTTFDATTNKTSTTNGWPVGQYLTLVGKRLLVGFGSNTISATRYDTSIDANTIFSSASLGSTSFLSTDAVGSLANCSRPTTGISMIGTGGFDSPYYPVAQGTSALSYSFASVTDTVTTPFTSTNLVNVAQCGFTPIFTQNYSMDALASTIWTWEVAEPSNQGRCAVMNKDSGRWAAADCDVRYPVACRSITNPYNWTIPDGIEYYWNGDSLCPATYRFAIPRSPIEATHLHNVLLNTPNIDRLWIDYNSVSLKGCWVVGGNTVCPYYDATLIIPEIIAASLREGLLVVIVGFLFLLWQINRQLQWRRLRIRRVTVRKRIEAMEKEFTAVAS</sequence>
<evidence type="ECO:0000256" key="5">
    <source>
        <dbReference type="SAM" id="Phobius"/>
    </source>
</evidence>
<feature type="domain" description="MTC6 partial TIM-barrel" evidence="7">
    <location>
        <begin position="576"/>
        <end position="929"/>
    </location>
</feature>
<dbReference type="InterPro" id="IPR023753">
    <property type="entry name" value="FAD/NAD-binding_dom"/>
</dbReference>
<dbReference type="InterPro" id="IPR016187">
    <property type="entry name" value="CTDL_fold"/>
</dbReference>
<dbReference type="PANTHER" id="PTHR43735">
    <property type="entry name" value="APOPTOSIS-INDUCING FACTOR 1"/>
    <property type="match status" value="1"/>
</dbReference>
<keyword evidence="5" id="KW-0812">Transmembrane</keyword>
<dbReference type="OrthoDB" id="2153087at2759"/>
<dbReference type="AlphaFoldDB" id="A0A507BZN0"/>
<dbReference type="Gene3D" id="3.50.50.100">
    <property type="match status" value="1"/>
</dbReference>
<dbReference type="PRINTS" id="PR00469">
    <property type="entry name" value="PNDRDTASEII"/>
</dbReference>
<keyword evidence="2" id="KW-0285">Flavoprotein</keyword>
<comment type="caution">
    <text evidence="8">The sequence shown here is derived from an EMBL/GenBank/DDBJ whole genome shotgun (WGS) entry which is preliminary data.</text>
</comment>
<feature type="transmembrane region" description="Helical" evidence="5">
    <location>
        <begin position="1058"/>
        <end position="1079"/>
    </location>
</feature>
<comment type="similarity">
    <text evidence="1">Belongs to the FAD-dependent oxidoreductase family.</text>
</comment>
<evidence type="ECO:0000256" key="2">
    <source>
        <dbReference type="ARBA" id="ARBA00022630"/>
    </source>
</evidence>
<evidence type="ECO:0000313" key="9">
    <source>
        <dbReference type="Proteomes" id="UP000319731"/>
    </source>
</evidence>
<dbReference type="RefSeq" id="XP_031023755.1">
    <property type="nucleotide sequence ID" value="XM_031170306.1"/>
</dbReference>
<evidence type="ECO:0000256" key="4">
    <source>
        <dbReference type="ARBA" id="ARBA00023002"/>
    </source>
</evidence>
<feature type="domain" description="FAD/NAD(P)-binding" evidence="6">
    <location>
        <begin position="229"/>
        <end position="507"/>
    </location>
</feature>
<dbReference type="STRING" id="1806994.A0A507BZN0"/>
<dbReference type="Proteomes" id="UP000319731">
    <property type="component" value="Unassembled WGS sequence"/>
</dbReference>
<keyword evidence="4" id="KW-0560">Oxidoreductase</keyword>